<dbReference type="GO" id="GO:0051664">
    <property type="term" value="P:nuclear pore localization"/>
    <property type="evidence" value="ECO:0007669"/>
    <property type="project" value="TreeGrafter"/>
</dbReference>
<keyword evidence="7" id="KW-1185">Reference proteome</keyword>
<feature type="compositionally biased region" description="Polar residues" evidence="4">
    <location>
        <begin position="1658"/>
        <end position="1670"/>
    </location>
</feature>
<feature type="domain" description="IF rod" evidence="5">
    <location>
        <begin position="1"/>
        <end position="287"/>
    </location>
</feature>
<dbReference type="GO" id="GO:0005882">
    <property type="term" value="C:intermediate filament"/>
    <property type="evidence" value="ECO:0007669"/>
    <property type="project" value="UniProtKB-KW"/>
</dbReference>
<feature type="region of interest" description="Disordered" evidence="4">
    <location>
        <begin position="741"/>
        <end position="763"/>
    </location>
</feature>
<feature type="compositionally biased region" description="Polar residues" evidence="4">
    <location>
        <begin position="297"/>
        <end position="317"/>
    </location>
</feature>
<feature type="region of interest" description="Disordered" evidence="4">
    <location>
        <begin position="1033"/>
        <end position="1053"/>
    </location>
</feature>
<feature type="compositionally biased region" description="Basic and acidic residues" evidence="4">
    <location>
        <begin position="820"/>
        <end position="831"/>
    </location>
</feature>
<dbReference type="GO" id="GO:0007097">
    <property type="term" value="P:nuclear migration"/>
    <property type="evidence" value="ECO:0007669"/>
    <property type="project" value="TreeGrafter"/>
</dbReference>
<feature type="compositionally biased region" description="Basic and acidic residues" evidence="4">
    <location>
        <begin position="562"/>
        <end position="606"/>
    </location>
</feature>
<feature type="region of interest" description="Disordered" evidence="4">
    <location>
        <begin position="1445"/>
        <end position="1477"/>
    </location>
</feature>
<feature type="compositionally biased region" description="Basic and acidic residues" evidence="4">
    <location>
        <begin position="1452"/>
        <end position="1465"/>
    </location>
</feature>
<feature type="compositionally biased region" description="Polar residues" evidence="4">
    <location>
        <begin position="607"/>
        <end position="616"/>
    </location>
</feature>
<dbReference type="GO" id="GO:0031507">
    <property type="term" value="P:heterochromatin formation"/>
    <property type="evidence" value="ECO:0007669"/>
    <property type="project" value="TreeGrafter"/>
</dbReference>
<feature type="compositionally biased region" description="Basic and acidic residues" evidence="4">
    <location>
        <begin position="996"/>
        <end position="1009"/>
    </location>
</feature>
<feature type="compositionally biased region" description="Polar residues" evidence="4">
    <location>
        <begin position="648"/>
        <end position="658"/>
    </location>
</feature>
<dbReference type="PANTHER" id="PTHR45721">
    <property type="entry name" value="LAMIN DM0-RELATED"/>
    <property type="match status" value="1"/>
</dbReference>
<dbReference type="EMBL" id="BLXT01000722">
    <property type="protein sequence ID" value="GFN79721.1"/>
    <property type="molecule type" value="Genomic_DNA"/>
</dbReference>
<dbReference type="Gene3D" id="1.20.5.1160">
    <property type="entry name" value="Vasodilator-stimulated phosphoprotein"/>
    <property type="match status" value="1"/>
</dbReference>
<dbReference type="PROSITE" id="PS51842">
    <property type="entry name" value="IF_ROD_2"/>
    <property type="match status" value="1"/>
</dbReference>
<evidence type="ECO:0000256" key="1">
    <source>
        <dbReference type="ARBA" id="ARBA00022754"/>
    </source>
</evidence>
<feature type="compositionally biased region" description="Basic and acidic residues" evidence="4">
    <location>
        <begin position="690"/>
        <end position="711"/>
    </location>
</feature>
<feature type="compositionally biased region" description="Basic and acidic residues" evidence="4">
    <location>
        <begin position="1832"/>
        <end position="1842"/>
    </location>
</feature>
<dbReference type="SUPFAM" id="SSF64593">
    <property type="entry name" value="Intermediate filament protein, coiled coil region"/>
    <property type="match status" value="1"/>
</dbReference>
<feature type="compositionally biased region" description="Basic and acidic residues" evidence="4">
    <location>
        <begin position="1420"/>
        <end position="1432"/>
    </location>
</feature>
<feature type="compositionally biased region" description="Basic and acidic residues" evidence="4">
    <location>
        <begin position="455"/>
        <end position="477"/>
    </location>
</feature>
<dbReference type="Gene3D" id="1.20.5.500">
    <property type="entry name" value="Single helix bin"/>
    <property type="match status" value="1"/>
</dbReference>
<feature type="region of interest" description="Disordered" evidence="4">
    <location>
        <begin position="1832"/>
        <end position="1862"/>
    </location>
</feature>
<keyword evidence="2" id="KW-0175">Coiled coil</keyword>
<dbReference type="GO" id="GO:0090435">
    <property type="term" value="P:protein localization to nuclear envelope"/>
    <property type="evidence" value="ECO:0007669"/>
    <property type="project" value="TreeGrafter"/>
</dbReference>
<dbReference type="Proteomes" id="UP000735302">
    <property type="component" value="Unassembled WGS sequence"/>
</dbReference>
<feature type="compositionally biased region" description="Basic and acidic residues" evidence="4">
    <location>
        <begin position="1368"/>
        <end position="1377"/>
    </location>
</feature>
<name>A0AAV3YBB1_9GAST</name>
<feature type="compositionally biased region" description="Low complexity" evidence="4">
    <location>
        <begin position="1137"/>
        <end position="1146"/>
    </location>
</feature>
<feature type="region of interest" description="Disordered" evidence="4">
    <location>
        <begin position="870"/>
        <end position="1019"/>
    </location>
</feature>
<dbReference type="InterPro" id="IPR018039">
    <property type="entry name" value="IF_conserved"/>
</dbReference>
<feature type="region of interest" description="Disordered" evidence="4">
    <location>
        <begin position="1132"/>
        <end position="1296"/>
    </location>
</feature>
<dbReference type="Gene3D" id="1.20.5.170">
    <property type="match status" value="1"/>
</dbReference>
<feature type="region of interest" description="Disordered" evidence="4">
    <location>
        <begin position="1368"/>
        <end position="1432"/>
    </location>
</feature>
<feature type="region of interest" description="Disordered" evidence="4">
    <location>
        <begin position="297"/>
        <end position="348"/>
    </location>
</feature>
<evidence type="ECO:0000313" key="7">
    <source>
        <dbReference type="Proteomes" id="UP000735302"/>
    </source>
</evidence>
<feature type="region of interest" description="Disordered" evidence="4">
    <location>
        <begin position="1935"/>
        <end position="1954"/>
    </location>
</feature>
<proteinExistence type="inferred from homology"/>
<organism evidence="6 7">
    <name type="scientific">Plakobranchus ocellatus</name>
    <dbReference type="NCBI Taxonomy" id="259542"/>
    <lineage>
        <taxon>Eukaryota</taxon>
        <taxon>Metazoa</taxon>
        <taxon>Spiralia</taxon>
        <taxon>Lophotrochozoa</taxon>
        <taxon>Mollusca</taxon>
        <taxon>Gastropoda</taxon>
        <taxon>Heterobranchia</taxon>
        <taxon>Euthyneura</taxon>
        <taxon>Panpulmonata</taxon>
        <taxon>Sacoglossa</taxon>
        <taxon>Placobranchoidea</taxon>
        <taxon>Plakobranchidae</taxon>
        <taxon>Plakobranchus</taxon>
    </lineage>
</organism>
<evidence type="ECO:0000256" key="2">
    <source>
        <dbReference type="ARBA" id="ARBA00023054"/>
    </source>
</evidence>
<feature type="region of interest" description="Disordered" evidence="4">
    <location>
        <begin position="812"/>
        <end position="836"/>
    </location>
</feature>
<dbReference type="PANTHER" id="PTHR45721:SF12">
    <property type="entry name" value="INTERMEDIATE FILAMENT PROTEIN IFA-1"/>
    <property type="match status" value="1"/>
</dbReference>
<dbReference type="SMART" id="SM01391">
    <property type="entry name" value="Filament"/>
    <property type="match status" value="1"/>
</dbReference>
<feature type="compositionally biased region" description="Basic and acidic residues" evidence="4">
    <location>
        <begin position="1494"/>
        <end position="1541"/>
    </location>
</feature>
<feature type="compositionally biased region" description="Basic and acidic residues" evidence="4">
    <location>
        <begin position="1591"/>
        <end position="1601"/>
    </location>
</feature>
<feature type="compositionally biased region" description="Basic and acidic residues" evidence="4">
    <location>
        <begin position="938"/>
        <end position="967"/>
    </location>
</feature>
<comment type="similarity">
    <text evidence="3">Belongs to the intermediate filament family.</text>
</comment>
<accession>A0AAV3YBB1</accession>
<feature type="compositionally biased region" description="Polar residues" evidence="4">
    <location>
        <begin position="1636"/>
        <end position="1649"/>
    </location>
</feature>
<dbReference type="GO" id="GO:0005200">
    <property type="term" value="F:structural constituent of cytoskeleton"/>
    <property type="evidence" value="ECO:0007669"/>
    <property type="project" value="TreeGrafter"/>
</dbReference>
<protein>
    <submittedName>
        <fullName evidence="6">Intermediate filament protein</fullName>
    </submittedName>
</protein>
<evidence type="ECO:0000313" key="6">
    <source>
        <dbReference type="EMBL" id="GFN79721.1"/>
    </source>
</evidence>
<feature type="region of interest" description="Disordered" evidence="4">
    <location>
        <begin position="538"/>
        <end position="666"/>
    </location>
</feature>
<dbReference type="GO" id="GO:0006998">
    <property type="term" value="P:nuclear envelope organization"/>
    <property type="evidence" value="ECO:0007669"/>
    <property type="project" value="TreeGrafter"/>
</dbReference>
<dbReference type="GO" id="GO:0005652">
    <property type="term" value="C:nuclear lamina"/>
    <property type="evidence" value="ECO:0007669"/>
    <property type="project" value="TreeGrafter"/>
</dbReference>
<feature type="region of interest" description="Disordered" evidence="4">
    <location>
        <begin position="680"/>
        <end position="711"/>
    </location>
</feature>
<evidence type="ECO:0000259" key="5">
    <source>
        <dbReference type="PROSITE" id="PS51842"/>
    </source>
</evidence>
<reference evidence="6 7" key="1">
    <citation type="journal article" date="2021" name="Elife">
        <title>Chloroplast acquisition without the gene transfer in kleptoplastic sea slugs, Plakobranchus ocellatus.</title>
        <authorList>
            <person name="Maeda T."/>
            <person name="Takahashi S."/>
            <person name="Yoshida T."/>
            <person name="Shimamura S."/>
            <person name="Takaki Y."/>
            <person name="Nagai Y."/>
            <person name="Toyoda A."/>
            <person name="Suzuki Y."/>
            <person name="Arimoto A."/>
            <person name="Ishii H."/>
            <person name="Satoh N."/>
            <person name="Nishiyama T."/>
            <person name="Hasebe M."/>
            <person name="Maruyama T."/>
            <person name="Minagawa J."/>
            <person name="Obokata J."/>
            <person name="Shigenobu S."/>
        </authorList>
    </citation>
    <scope>NUCLEOTIDE SEQUENCE [LARGE SCALE GENOMIC DNA]</scope>
</reference>
<feature type="compositionally biased region" description="Polar residues" evidence="4">
    <location>
        <begin position="1606"/>
        <end position="1618"/>
    </location>
</feature>
<dbReference type="InterPro" id="IPR039008">
    <property type="entry name" value="IF_rod_dom"/>
</dbReference>
<feature type="compositionally biased region" description="Basic and acidic residues" evidence="4">
    <location>
        <begin position="901"/>
        <end position="913"/>
    </location>
</feature>
<comment type="caution">
    <text evidence="6">The sequence shown here is derived from an EMBL/GenBank/DDBJ whole genome shotgun (WGS) entry which is preliminary data.</text>
</comment>
<feature type="compositionally biased region" description="Polar residues" evidence="4">
    <location>
        <begin position="326"/>
        <end position="348"/>
    </location>
</feature>
<sequence>MARQTDRQAEERKTGRQIDKKKERESEGDKDKDRETINKLNQQLSELEGEIRMLRRTNDSLDAERLRDKQTIARLQDELEKLRVDLSNETIARLDAENKYQTLLEEIEFLKSVHEQELKELSALAYRDTTAENREFWKNELSQAIRDIQQEYDLKVDQIRGEMETFYNLKVQEFRTGATKQNMEVTHAREEVKKLQKMLSDSRGRLADLEARNAQLEKQYQDLLRELEQKEHDHLLETNSLKEEMNKLRAEMEGMLVELQTLMDAKLSLELEIAAYRKLLEHEESRIPLRSSLRRYNSASLTPGGSRLSQTGQSEAPSSPPVATSALASASRQATPQMSNTGSRSSLQTTDFAPDAAKVCLASSSLDNFGDDRGETVDDEMMMTETSASHAELPPGGQGTSGKVLEELRSEKGHLEKDDPDGLATEEPVTVAKGKGQAEYETDYPEVQNIQALDPKSDLSFVHDDKSKSLVSEKGKEANLGQTDEDDDEPADNAGKDVQPLEVTETMVAVTNLDVHTLPKTESSNSTAKVCDLTSLGNQQGMDFNKEKDADGTVDNVGTDYDNGKSCEPRDELSVDQSRETEDIEQEKLLRSEGDTIGKSENEKSSNAKLKSPQMSTEKEPQKEYTEKAKDESEYDVVPSSGKDISVDTINNNQSMDGTKNKAEDAKDITHRIEVSASQIKSDDVTYTDEEGKYEAGGEGKGKGSTDYDTDKQHILTQDRAAIEETYHNTIRDIVAQPSTKADDAILKPSDLADKSETREYSVTPETALLEQGETSLGEFSDDDSLCIQTMAEHNDDDEDIVNEDAGEALADSTQGGFLDKNHKVRDKESDGLGSHALKGIGANVSTIDSENTKGQAGSLKEPGLTFTEIHSNTRNPEEGGVDSSSLVSEAKHASVATTEAELKGIENVEMGEHLSAQSKLQPGAASATEESQEAVEDISHAVDVNEARDAKKIENEKDLQAEHSKNGETVPVELTVSQGDESRSDNSKSEIPISQRDDGITYDKESGETAKGVSQIDSSSGDVIISKTFAASASSAPYLSESTAGEDREADQEGAQVLIEGVDGVEVKAKQESEEAHSGDVDGGGVMTEQESAQVQSGGIGGGGVITVQESAQIQSEDVDGGVVMTEQESAQVQSGDVDGGVVTTEQKSTEVRSGSADVGRVTDEQESVEVRSGGADDVGVIAEQESAEVHSGGVDVSGVTAEQESVEVRSGSADVGGVTAEQESAEVRSGGADDVGVIAEQESAEVRSGEVRSGSADVGGVTGEQESVEVRSGSADVGGVTAEQESAEVRSGGADDVGVIAEQESAEVHSGGVDVSGVTAEQEGAEAHSGGVDAGGFTAEQEGAEVHSGGVDGGGFTAEQESAEIRDGGVDDDGVKPVSGGTANSDSRHEVEKQTISTVSSNGGGGGNELVIKIGTENVREPCDERGGDSIKDIIHSETHSALKVNSESELGKNEESDLKNDFQVDNNNLGQDNQSQIAKESLTQEKDLQLETQSKEMSCEPHSEDQAKHINNEFKAESQSERDIDLKLDDQLKQENSKTDSNSHLVRNDDKDPKANGVEKLQLAPVQSKGEIKENAPPTDGQANGLEDAERLSLKAEVAEMSSMVSQGQSLNKNVADTGGGVLTEVADHGDTSRSGADETQTTDQLTGAPKEAESATQSVSSSYEVRETSFSNVSHQHGGVGEAVEAGEVNENKGVDATKTNGSSIFTKTLVRTGDFPQFERHTFTGQRHDLSDLFQTGLSTDDIEGGIVTKMEQTISRNVSEQNVPGEPASHAEARESDMGRRYFQERFGLDSADGFDKPAKSEVVRMVSTMKSTMGSDGNEVIVTESKERTLDRESCPVDGSQAEKISSGFGSGDDRQQSVIHSLASSPGRFEAVRTKTVAETVSGEGATYVTTYQESHSARHSIHTDKLGGPDANEDIHVISFSREYPSAGGSTLRYDTGRSEVRPLSVSNISQTNIVSRKNPDEM</sequence>
<feature type="compositionally biased region" description="Polar residues" evidence="4">
    <location>
        <begin position="1033"/>
        <end position="1044"/>
    </location>
</feature>
<dbReference type="PROSITE" id="PS00226">
    <property type="entry name" value="IF_ROD_1"/>
    <property type="match status" value="1"/>
</dbReference>
<feature type="region of interest" description="Disordered" evidence="4">
    <location>
        <begin position="435"/>
        <end position="502"/>
    </location>
</feature>
<feature type="compositionally biased region" description="Basic and acidic residues" evidence="4">
    <location>
        <begin position="741"/>
        <end position="760"/>
    </location>
</feature>
<gene>
    <name evidence="6" type="ORF">PoB_000622700</name>
</gene>
<feature type="region of interest" description="Disordered" evidence="4">
    <location>
        <begin position="1"/>
        <end position="37"/>
    </location>
</feature>
<evidence type="ECO:0000256" key="4">
    <source>
        <dbReference type="SAM" id="MobiDB-lite"/>
    </source>
</evidence>
<feature type="region of interest" description="Disordered" evidence="4">
    <location>
        <begin position="1494"/>
        <end position="1670"/>
    </location>
</feature>
<feature type="compositionally biased region" description="Basic and acidic residues" evidence="4">
    <location>
        <begin position="617"/>
        <end position="632"/>
    </location>
</feature>
<dbReference type="Pfam" id="PF00038">
    <property type="entry name" value="Filament"/>
    <property type="match status" value="1"/>
</dbReference>
<feature type="compositionally biased region" description="Polar residues" evidence="4">
    <location>
        <begin position="1466"/>
        <end position="1477"/>
    </location>
</feature>
<keyword evidence="1 3" id="KW-0403">Intermediate filament</keyword>
<evidence type="ECO:0000256" key="3">
    <source>
        <dbReference type="RuleBase" id="RU000685"/>
    </source>
</evidence>